<dbReference type="Pfam" id="PF03466">
    <property type="entry name" value="LysR_substrate"/>
    <property type="match status" value="1"/>
</dbReference>
<dbReference type="Proteomes" id="UP000273977">
    <property type="component" value="Unassembled WGS sequence"/>
</dbReference>
<dbReference type="Gene3D" id="3.40.190.290">
    <property type="match status" value="1"/>
</dbReference>
<evidence type="ECO:0000256" key="3">
    <source>
        <dbReference type="ARBA" id="ARBA00023125"/>
    </source>
</evidence>
<evidence type="ECO:0000259" key="5">
    <source>
        <dbReference type="PROSITE" id="PS50931"/>
    </source>
</evidence>
<dbReference type="InterPro" id="IPR000847">
    <property type="entry name" value="LysR_HTH_N"/>
</dbReference>
<evidence type="ECO:0000313" key="6">
    <source>
        <dbReference type="EMBL" id="RPA60484.1"/>
    </source>
</evidence>
<dbReference type="GO" id="GO:0003677">
    <property type="term" value="F:DNA binding"/>
    <property type="evidence" value="ECO:0007669"/>
    <property type="project" value="UniProtKB-KW"/>
</dbReference>
<dbReference type="Pfam" id="PF00126">
    <property type="entry name" value="HTH_1"/>
    <property type="match status" value="1"/>
</dbReference>
<evidence type="ECO:0000256" key="1">
    <source>
        <dbReference type="ARBA" id="ARBA00009437"/>
    </source>
</evidence>
<dbReference type="InterPro" id="IPR036390">
    <property type="entry name" value="WH_DNA-bd_sf"/>
</dbReference>
<gene>
    <name evidence="6" type="ORF">EF384_05710</name>
</gene>
<dbReference type="FunFam" id="1.10.10.10:FF:000001">
    <property type="entry name" value="LysR family transcriptional regulator"/>
    <property type="match status" value="1"/>
</dbReference>
<keyword evidence="4" id="KW-0804">Transcription</keyword>
<dbReference type="Gene3D" id="1.10.10.10">
    <property type="entry name" value="Winged helix-like DNA-binding domain superfamily/Winged helix DNA-binding domain"/>
    <property type="match status" value="1"/>
</dbReference>
<evidence type="ECO:0000256" key="4">
    <source>
        <dbReference type="ARBA" id="ARBA00023163"/>
    </source>
</evidence>
<dbReference type="PANTHER" id="PTHR30346">
    <property type="entry name" value="TRANSCRIPTIONAL DUAL REGULATOR HCAR-RELATED"/>
    <property type="match status" value="1"/>
</dbReference>
<evidence type="ECO:0000313" key="7">
    <source>
        <dbReference type="Proteomes" id="UP000273977"/>
    </source>
</evidence>
<dbReference type="SUPFAM" id="SSF46785">
    <property type="entry name" value="Winged helix' DNA-binding domain"/>
    <property type="match status" value="1"/>
</dbReference>
<evidence type="ECO:0000256" key="2">
    <source>
        <dbReference type="ARBA" id="ARBA00023015"/>
    </source>
</evidence>
<dbReference type="PRINTS" id="PR00039">
    <property type="entry name" value="HTHLYSR"/>
</dbReference>
<keyword evidence="7" id="KW-1185">Reference proteome</keyword>
<dbReference type="RefSeq" id="WP_123780130.1">
    <property type="nucleotide sequence ID" value="NZ_RKMG01000015.1"/>
</dbReference>
<organism evidence="6 7">
    <name type="scientific">Aerococcus agrisoli</name>
    <dbReference type="NCBI Taxonomy" id="2487350"/>
    <lineage>
        <taxon>Bacteria</taxon>
        <taxon>Bacillati</taxon>
        <taxon>Bacillota</taxon>
        <taxon>Bacilli</taxon>
        <taxon>Lactobacillales</taxon>
        <taxon>Aerococcaceae</taxon>
        <taxon>Aerococcus</taxon>
    </lineage>
</organism>
<dbReference type="InterPro" id="IPR036388">
    <property type="entry name" value="WH-like_DNA-bd_sf"/>
</dbReference>
<feature type="domain" description="HTH lysR-type" evidence="5">
    <location>
        <begin position="1"/>
        <end position="58"/>
    </location>
</feature>
<dbReference type="EMBL" id="RKMG01000015">
    <property type="protein sequence ID" value="RPA60484.1"/>
    <property type="molecule type" value="Genomic_DNA"/>
</dbReference>
<dbReference type="GO" id="GO:0003700">
    <property type="term" value="F:DNA-binding transcription factor activity"/>
    <property type="evidence" value="ECO:0007669"/>
    <property type="project" value="InterPro"/>
</dbReference>
<proteinExistence type="inferred from homology"/>
<dbReference type="PANTHER" id="PTHR30346:SF0">
    <property type="entry name" value="HCA OPERON TRANSCRIPTIONAL ACTIVATOR HCAR"/>
    <property type="match status" value="1"/>
</dbReference>
<dbReference type="PROSITE" id="PS50931">
    <property type="entry name" value="HTH_LYSR"/>
    <property type="match status" value="1"/>
</dbReference>
<accession>A0A3N4H5T2</accession>
<sequence>MNFQKLKYAVVVADSGSFREAARRLFMAQSSLSTAIRELEEEYDIQIFERTKRGIFITEEGSEFLSYARDVLSQVSVMENRYLDANQKKLFSISSQHYDFVSEAFAILLATDEEHTHHYRLLETSTTHVMENVKNAYSEIGILYMNAYNQKVIKQYLNHNELQYTEMGTFQPHVFVGINHPLADRETVTQADLLAYPSVTFEQAQGSSAQLTEEALDLAEESTQATIYVSDRATSINVLVKTEAILVGTGILTSPFRDMMRTIPIVDAEANHMIYIQNKYRKLSAEAEHFIEILADQLTDVIDVAGDEPA</sequence>
<dbReference type="OrthoDB" id="9803735at2"/>
<dbReference type="InterPro" id="IPR005119">
    <property type="entry name" value="LysR_subst-bd"/>
</dbReference>
<dbReference type="AlphaFoldDB" id="A0A3N4H5T2"/>
<dbReference type="SUPFAM" id="SSF53850">
    <property type="entry name" value="Periplasmic binding protein-like II"/>
    <property type="match status" value="1"/>
</dbReference>
<protein>
    <submittedName>
        <fullName evidence="6">LysR family transcriptional regulator</fullName>
    </submittedName>
</protein>
<dbReference type="GO" id="GO:0032993">
    <property type="term" value="C:protein-DNA complex"/>
    <property type="evidence" value="ECO:0007669"/>
    <property type="project" value="TreeGrafter"/>
</dbReference>
<comment type="caution">
    <text evidence="6">The sequence shown here is derived from an EMBL/GenBank/DDBJ whole genome shotgun (WGS) entry which is preliminary data.</text>
</comment>
<reference evidence="6 7" key="1">
    <citation type="submission" date="2018-11" db="EMBL/GenBank/DDBJ databases">
        <title>Aerococcus sp. SJQ22, whole genome shotgun sequence.</title>
        <authorList>
            <person name="Sun L."/>
            <person name="Gao X."/>
            <person name="Chen W."/>
            <person name="Huang K."/>
        </authorList>
    </citation>
    <scope>NUCLEOTIDE SEQUENCE [LARGE SCALE GENOMIC DNA]</scope>
    <source>
        <strain evidence="6 7">SJQ22</strain>
    </source>
</reference>
<keyword evidence="3" id="KW-0238">DNA-binding</keyword>
<keyword evidence="2" id="KW-0805">Transcription regulation</keyword>
<name>A0A3N4H5T2_9LACT</name>
<comment type="similarity">
    <text evidence="1">Belongs to the LysR transcriptional regulatory family.</text>
</comment>